<dbReference type="RefSeq" id="WP_051547083.1">
    <property type="nucleotide sequence ID" value="NZ_JAJA02000001.1"/>
</dbReference>
<keyword evidence="2" id="KW-1185">Reference proteome</keyword>
<evidence type="ECO:0000313" key="2">
    <source>
        <dbReference type="Proteomes" id="UP000023435"/>
    </source>
</evidence>
<dbReference type="AlphaFoldDB" id="A0A108UCH7"/>
<protein>
    <submittedName>
        <fullName evidence="1">Uncharacterized protein</fullName>
    </submittedName>
</protein>
<evidence type="ECO:0000313" key="1">
    <source>
        <dbReference type="EMBL" id="KWS06658.1"/>
    </source>
</evidence>
<accession>A0A108UCH7</accession>
<dbReference type="OrthoDB" id="771900at2"/>
<dbReference type="EMBL" id="JAJA02000001">
    <property type="protein sequence ID" value="KWS06658.1"/>
    <property type="molecule type" value="Genomic_DNA"/>
</dbReference>
<organism evidence="1 2">
    <name type="scientific">Lysobacter capsici AZ78</name>
    <dbReference type="NCBI Taxonomy" id="1444315"/>
    <lineage>
        <taxon>Bacteria</taxon>
        <taxon>Pseudomonadati</taxon>
        <taxon>Pseudomonadota</taxon>
        <taxon>Gammaproteobacteria</taxon>
        <taxon>Lysobacterales</taxon>
        <taxon>Lysobacteraceae</taxon>
        <taxon>Lysobacter</taxon>
    </lineage>
</organism>
<proteinExistence type="predicted"/>
<sequence length="84" mass="9187">MQAGLDALSLAQVESAVQRLYDLGRIELLHRGMMPEAEVFACRYQGRRFNLKYDLAYGAELQAVAAFSHDELDALAASLVAAAD</sequence>
<dbReference type="Proteomes" id="UP000023435">
    <property type="component" value="Unassembled WGS sequence"/>
</dbReference>
<name>A0A108UCH7_9GAMM</name>
<reference evidence="1 2" key="1">
    <citation type="journal article" date="2014" name="Genome Announc.">
        <title>Draft Genome Sequence of Lysobacter capsici AZ78, a Bacterium Antagonistic to Plant-Pathogenic Oomycetes.</title>
        <authorList>
            <person name="Puopolo G."/>
            <person name="Sonego P."/>
            <person name="Engelen K."/>
            <person name="Pertot I."/>
        </authorList>
    </citation>
    <scope>NUCLEOTIDE SEQUENCE [LARGE SCALE GENOMIC DNA]</scope>
    <source>
        <strain evidence="1 2">AZ78</strain>
    </source>
</reference>
<comment type="caution">
    <text evidence="1">The sequence shown here is derived from an EMBL/GenBank/DDBJ whole genome shotgun (WGS) entry which is preliminary data.</text>
</comment>
<gene>
    <name evidence="1" type="ORF">AZ78_4214</name>
</gene>